<evidence type="ECO:0000256" key="12">
    <source>
        <dbReference type="ARBA" id="ARBA00023049"/>
    </source>
</evidence>
<evidence type="ECO:0000256" key="10">
    <source>
        <dbReference type="ARBA" id="ARBA00022946"/>
    </source>
</evidence>
<sequence>MLKSDELLQSLKRTNTKYSSLLVNESQIGWSIVLVIYCYFCYKLVIGMTQQNGFKGKQKKDLAQDEKRFADVGGCLKAKEALLEIIEFIRKPEVYREIGVRMPKGVLLYGPPGTGKTLIAKAAAAEANIPVIFSSGSEFVEVFAGLGAKRVRDLFKQARALSPCMIFIDEIDAVGFHRGSASVMGGHRESETTLNQLLNEMDGFQENDQIIVVAATNLATSLDPALLRPGRFDHKIEVTLPSVEERRDILKIHLRNKPHSASDEELLKLAKIMEGASGADLENLINLATLSAVRKRGTQQKISMTGDDLIQFAQGQKQTQTQQAQKSAFMETAAQMMMFGNRPKVNK</sequence>
<dbReference type="GO" id="GO:0004176">
    <property type="term" value="F:ATP-dependent peptidase activity"/>
    <property type="evidence" value="ECO:0007669"/>
    <property type="project" value="TreeGrafter"/>
</dbReference>
<dbReference type="PROSITE" id="PS00674">
    <property type="entry name" value="AAA"/>
    <property type="match status" value="1"/>
</dbReference>
<protein>
    <recommendedName>
        <fullName evidence="16">AAA+ ATPase domain-containing protein</fullName>
    </recommendedName>
</protein>
<comment type="caution">
    <text evidence="17">The sequence shown here is derived from an EMBL/GenBank/DDBJ whole genome shotgun (WGS) entry which is preliminary data.</text>
</comment>
<dbReference type="InterPro" id="IPR041569">
    <property type="entry name" value="AAA_lid_3"/>
</dbReference>
<name>A0A8J8P0R3_HALGN</name>
<keyword evidence="7" id="KW-0378">Hydrolase</keyword>
<accession>A0A8J8P0R3</accession>
<keyword evidence="13 15" id="KW-0472">Membrane</keyword>
<dbReference type="PANTHER" id="PTHR23076:SF97">
    <property type="entry name" value="ATP-DEPENDENT ZINC METALLOPROTEASE YME1L1"/>
    <property type="match status" value="1"/>
</dbReference>
<evidence type="ECO:0000256" key="4">
    <source>
        <dbReference type="ARBA" id="ARBA00022692"/>
    </source>
</evidence>
<evidence type="ECO:0000256" key="14">
    <source>
        <dbReference type="RuleBase" id="RU003651"/>
    </source>
</evidence>
<dbReference type="GO" id="GO:0006508">
    <property type="term" value="P:proteolysis"/>
    <property type="evidence" value="ECO:0007669"/>
    <property type="project" value="UniProtKB-KW"/>
</dbReference>
<evidence type="ECO:0000256" key="11">
    <source>
        <dbReference type="ARBA" id="ARBA00022989"/>
    </source>
</evidence>
<dbReference type="InterPro" id="IPR003960">
    <property type="entry name" value="ATPase_AAA_CS"/>
</dbReference>
<keyword evidence="9 14" id="KW-0067">ATP-binding</keyword>
<keyword evidence="3" id="KW-0645">Protease</keyword>
<keyword evidence="10" id="KW-0809">Transit peptide</keyword>
<evidence type="ECO:0000256" key="9">
    <source>
        <dbReference type="ARBA" id="ARBA00022840"/>
    </source>
</evidence>
<dbReference type="Pfam" id="PF00004">
    <property type="entry name" value="AAA"/>
    <property type="match status" value="1"/>
</dbReference>
<keyword evidence="12" id="KW-0482">Metalloprotease</keyword>
<keyword evidence="4 15" id="KW-0812">Transmembrane</keyword>
<dbReference type="GO" id="GO:0030163">
    <property type="term" value="P:protein catabolic process"/>
    <property type="evidence" value="ECO:0007669"/>
    <property type="project" value="TreeGrafter"/>
</dbReference>
<dbReference type="AlphaFoldDB" id="A0A8J8P0R3"/>
<dbReference type="Gene3D" id="3.40.50.300">
    <property type="entry name" value="P-loop containing nucleotide triphosphate hydrolases"/>
    <property type="match status" value="1"/>
</dbReference>
<evidence type="ECO:0000256" key="2">
    <source>
        <dbReference type="ARBA" id="ARBA00004141"/>
    </source>
</evidence>
<evidence type="ECO:0000259" key="16">
    <source>
        <dbReference type="SMART" id="SM00382"/>
    </source>
</evidence>
<dbReference type="GO" id="GO:0046872">
    <property type="term" value="F:metal ion binding"/>
    <property type="evidence" value="ECO:0007669"/>
    <property type="project" value="UniProtKB-KW"/>
</dbReference>
<evidence type="ECO:0000313" key="17">
    <source>
        <dbReference type="EMBL" id="TNV83546.1"/>
    </source>
</evidence>
<keyword evidence="5" id="KW-0479">Metal-binding</keyword>
<dbReference type="EMBL" id="RRYP01003721">
    <property type="protein sequence ID" value="TNV83546.1"/>
    <property type="molecule type" value="Genomic_DNA"/>
</dbReference>
<evidence type="ECO:0000256" key="1">
    <source>
        <dbReference type="ARBA" id="ARBA00001947"/>
    </source>
</evidence>
<dbReference type="GO" id="GO:0005524">
    <property type="term" value="F:ATP binding"/>
    <property type="evidence" value="ECO:0007669"/>
    <property type="project" value="UniProtKB-KW"/>
</dbReference>
<dbReference type="InterPro" id="IPR003593">
    <property type="entry name" value="AAA+_ATPase"/>
</dbReference>
<evidence type="ECO:0000256" key="8">
    <source>
        <dbReference type="ARBA" id="ARBA00022833"/>
    </source>
</evidence>
<evidence type="ECO:0000256" key="6">
    <source>
        <dbReference type="ARBA" id="ARBA00022741"/>
    </source>
</evidence>
<evidence type="ECO:0000256" key="5">
    <source>
        <dbReference type="ARBA" id="ARBA00022723"/>
    </source>
</evidence>
<dbReference type="FunFam" id="3.40.50.300:FF:000277">
    <property type="entry name" value="ATP-dependent zinc metalloprotease FtsH"/>
    <property type="match status" value="1"/>
</dbReference>
<keyword evidence="8" id="KW-0862">Zinc</keyword>
<comment type="cofactor">
    <cofactor evidence="1">
        <name>Zn(2+)</name>
        <dbReference type="ChEBI" id="CHEBI:29105"/>
    </cofactor>
</comment>
<dbReference type="Gene3D" id="1.10.8.60">
    <property type="match status" value="1"/>
</dbReference>
<gene>
    <name evidence="17" type="ORF">FGO68_gene13920</name>
</gene>
<reference evidence="17" key="1">
    <citation type="submission" date="2019-06" db="EMBL/GenBank/DDBJ databases">
        <authorList>
            <person name="Zheng W."/>
        </authorList>
    </citation>
    <scope>NUCLEOTIDE SEQUENCE</scope>
    <source>
        <strain evidence="17">QDHG01</strain>
    </source>
</reference>
<keyword evidence="6 14" id="KW-0547">Nucleotide-binding</keyword>
<dbReference type="GO" id="GO:0005886">
    <property type="term" value="C:plasma membrane"/>
    <property type="evidence" value="ECO:0007669"/>
    <property type="project" value="TreeGrafter"/>
</dbReference>
<dbReference type="GO" id="GO:0016887">
    <property type="term" value="F:ATP hydrolysis activity"/>
    <property type="evidence" value="ECO:0007669"/>
    <property type="project" value="InterPro"/>
</dbReference>
<evidence type="ECO:0000313" key="18">
    <source>
        <dbReference type="Proteomes" id="UP000785679"/>
    </source>
</evidence>
<evidence type="ECO:0000256" key="7">
    <source>
        <dbReference type="ARBA" id="ARBA00022801"/>
    </source>
</evidence>
<dbReference type="OrthoDB" id="1413014at2759"/>
<feature type="transmembrane region" description="Helical" evidence="15">
    <location>
        <begin position="28"/>
        <end position="49"/>
    </location>
</feature>
<comment type="similarity">
    <text evidence="14">Belongs to the AAA ATPase family.</text>
</comment>
<dbReference type="SUPFAM" id="SSF52540">
    <property type="entry name" value="P-loop containing nucleoside triphosphate hydrolases"/>
    <property type="match status" value="1"/>
</dbReference>
<organism evidence="17 18">
    <name type="scientific">Halteria grandinella</name>
    <dbReference type="NCBI Taxonomy" id="5974"/>
    <lineage>
        <taxon>Eukaryota</taxon>
        <taxon>Sar</taxon>
        <taxon>Alveolata</taxon>
        <taxon>Ciliophora</taxon>
        <taxon>Intramacronucleata</taxon>
        <taxon>Spirotrichea</taxon>
        <taxon>Stichotrichia</taxon>
        <taxon>Sporadotrichida</taxon>
        <taxon>Halteriidae</taxon>
        <taxon>Halteria</taxon>
    </lineage>
</organism>
<dbReference type="InterPro" id="IPR003959">
    <property type="entry name" value="ATPase_AAA_core"/>
</dbReference>
<dbReference type="GO" id="GO:0008237">
    <property type="term" value="F:metallopeptidase activity"/>
    <property type="evidence" value="ECO:0007669"/>
    <property type="project" value="UniProtKB-KW"/>
</dbReference>
<dbReference type="Pfam" id="PF17862">
    <property type="entry name" value="AAA_lid_3"/>
    <property type="match status" value="1"/>
</dbReference>
<dbReference type="PANTHER" id="PTHR23076">
    <property type="entry name" value="METALLOPROTEASE M41 FTSH"/>
    <property type="match status" value="1"/>
</dbReference>
<evidence type="ECO:0000256" key="13">
    <source>
        <dbReference type="ARBA" id="ARBA00023136"/>
    </source>
</evidence>
<dbReference type="SMART" id="SM00382">
    <property type="entry name" value="AAA"/>
    <property type="match status" value="1"/>
</dbReference>
<feature type="domain" description="AAA+ ATPase" evidence="16">
    <location>
        <begin position="102"/>
        <end position="242"/>
    </location>
</feature>
<dbReference type="InterPro" id="IPR027417">
    <property type="entry name" value="P-loop_NTPase"/>
</dbReference>
<keyword evidence="18" id="KW-1185">Reference proteome</keyword>
<evidence type="ECO:0000256" key="15">
    <source>
        <dbReference type="SAM" id="Phobius"/>
    </source>
</evidence>
<evidence type="ECO:0000256" key="3">
    <source>
        <dbReference type="ARBA" id="ARBA00022670"/>
    </source>
</evidence>
<keyword evidence="11 15" id="KW-1133">Transmembrane helix</keyword>
<proteinExistence type="inferred from homology"/>
<dbReference type="Proteomes" id="UP000785679">
    <property type="component" value="Unassembled WGS sequence"/>
</dbReference>
<comment type="subcellular location">
    <subcellularLocation>
        <location evidence="2">Membrane</location>
        <topology evidence="2">Multi-pass membrane protein</topology>
    </subcellularLocation>
</comment>